<dbReference type="AlphaFoldDB" id="A0A2H0V9T2"/>
<proteinExistence type="predicted"/>
<dbReference type="Proteomes" id="UP000229972">
    <property type="component" value="Unassembled WGS sequence"/>
</dbReference>
<comment type="caution">
    <text evidence="1">The sequence shown here is derived from an EMBL/GenBank/DDBJ whole genome shotgun (WGS) entry which is preliminary data.</text>
</comment>
<organism evidence="1 2">
    <name type="scientific">Candidatus Falkowbacteria bacterium CG10_big_fil_rev_8_21_14_0_10_37_18</name>
    <dbReference type="NCBI Taxonomy" id="1974562"/>
    <lineage>
        <taxon>Bacteria</taxon>
        <taxon>Candidatus Falkowiibacteriota</taxon>
    </lineage>
</organism>
<accession>A0A2H0V9T2</accession>
<sequence length="146" mass="16833">METIIFYKWSLGRLQAQKNFLSQVFVKINNNSDKYYTIFIVDDMKDFLSDQLVVDLISQFKSFSILSYKENFSGNEISKAILEKLIGDNKISIKKGVVVGRFLSDFSVFSNNNDFHFLLCDNDATTTKSEVSIINNLTELPIFTNW</sequence>
<evidence type="ECO:0000313" key="2">
    <source>
        <dbReference type="Proteomes" id="UP000229972"/>
    </source>
</evidence>
<dbReference type="EMBL" id="PFAL01000003">
    <property type="protein sequence ID" value="PIR95862.1"/>
    <property type="molecule type" value="Genomic_DNA"/>
</dbReference>
<name>A0A2H0V9T2_9BACT</name>
<gene>
    <name evidence="1" type="ORF">COT93_00280</name>
</gene>
<evidence type="ECO:0000313" key="1">
    <source>
        <dbReference type="EMBL" id="PIR95862.1"/>
    </source>
</evidence>
<reference evidence="2" key="1">
    <citation type="submission" date="2017-09" db="EMBL/GenBank/DDBJ databases">
        <title>Depth-based differentiation of microbial function through sediment-hosted aquifers and enrichment of novel symbionts in the deep terrestrial subsurface.</title>
        <authorList>
            <person name="Probst A.J."/>
            <person name="Ladd B."/>
            <person name="Jarett J.K."/>
            <person name="Geller-Mcgrath D.E."/>
            <person name="Sieber C.M.K."/>
            <person name="Emerson J.B."/>
            <person name="Anantharaman K."/>
            <person name="Thomas B.C."/>
            <person name="Malmstrom R."/>
            <person name="Stieglmeier M."/>
            <person name="Klingl A."/>
            <person name="Woyke T."/>
            <person name="Ryan C.M."/>
            <person name="Banfield J.F."/>
        </authorList>
    </citation>
    <scope>NUCLEOTIDE SEQUENCE [LARGE SCALE GENOMIC DNA]</scope>
</reference>
<protein>
    <submittedName>
        <fullName evidence="1">Uncharacterized protein</fullName>
    </submittedName>
</protein>